<dbReference type="KEGG" id="hbq:QI031_26700"/>
<dbReference type="EC" id="2.1.1.-" evidence="4"/>
<dbReference type="GO" id="GO:0032259">
    <property type="term" value="P:methylation"/>
    <property type="evidence" value="ECO:0007669"/>
    <property type="project" value="UniProtKB-KW"/>
</dbReference>
<protein>
    <submittedName>
        <fullName evidence="4">Class I SAM-dependent methyltransferase</fullName>
        <ecNumber evidence="4">2.1.1.-</ecNumber>
    </submittedName>
</protein>
<keyword evidence="5" id="KW-1185">Reference proteome</keyword>
<evidence type="ECO:0000313" key="5">
    <source>
        <dbReference type="Proteomes" id="UP001223520"/>
    </source>
</evidence>
<organism evidence="4 5">
    <name type="scientific">Halotia branconii CENA392</name>
    <dbReference type="NCBI Taxonomy" id="1539056"/>
    <lineage>
        <taxon>Bacteria</taxon>
        <taxon>Bacillati</taxon>
        <taxon>Cyanobacteriota</taxon>
        <taxon>Cyanophyceae</taxon>
        <taxon>Nostocales</taxon>
        <taxon>Nodulariaceae</taxon>
        <taxon>Halotia</taxon>
    </lineage>
</organism>
<evidence type="ECO:0000256" key="3">
    <source>
        <dbReference type="ARBA" id="ARBA00022691"/>
    </source>
</evidence>
<dbReference type="PANTHER" id="PTHR33841">
    <property type="entry name" value="DNA METHYLTRANSFERASE YEEA-RELATED"/>
    <property type="match status" value="1"/>
</dbReference>
<dbReference type="EMBL" id="CP124543">
    <property type="protein sequence ID" value="WGV25296.1"/>
    <property type="molecule type" value="Genomic_DNA"/>
</dbReference>
<evidence type="ECO:0000256" key="1">
    <source>
        <dbReference type="ARBA" id="ARBA00022603"/>
    </source>
</evidence>
<dbReference type="Proteomes" id="UP001223520">
    <property type="component" value="Chromosome"/>
</dbReference>
<dbReference type="GO" id="GO:0008168">
    <property type="term" value="F:methyltransferase activity"/>
    <property type="evidence" value="ECO:0007669"/>
    <property type="project" value="UniProtKB-KW"/>
</dbReference>
<name>A0AAJ6NRQ1_9CYAN</name>
<evidence type="ECO:0000313" key="4">
    <source>
        <dbReference type="EMBL" id="WGV25296.1"/>
    </source>
</evidence>
<sequence>MIQVTPKLKTEYGDFQTPLELAEKICHKLLELGVSPDMIVEPTCGIGNFIQAAAYSFPSASKIIGLEINQDYIQEIVNNHQLLNDERIQVQQGNFFEFDWSSLRDEFSGKILVLGNFPWVTNSQQGVISGNNLPQKTNFQNHKGLDAVTGKSNFDISEWMLIHSIQCLQKHEAYLAMLCKTSVARKILNYLYSQSLNLAYCATYKIDAKKYFNATVDACLLFCKFDSTSQNYFCNVFDSLNSDTYYRIGYRNNTQIRDVMSFDRLQDLHNPKMGLKWRSGIKHDCSSVMELCKVNDTFINGLGEVVDIEETYLFPLVKGSDIANNRTKSVKRYVLVTQSYIGEKTEEIRDLAPRTWKYLETHSKYLDNRKSKIYQNSFRFSIFGVGSYTFAPWKIAICGLYKKLDFRLVGKMDDKVIVFDDTVYFLSFDDERIASQTFALLTSAPAIEFYSSLIFWDEKRPIKSSILNSLNLSALAKRLSIKLQYFVK</sequence>
<proteinExistence type="predicted"/>
<accession>A0AAJ6NRQ1</accession>
<dbReference type="InterPro" id="IPR050953">
    <property type="entry name" value="N4_N6_ade-DNA_methylase"/>
</dbReference>
<keyword evidence="1 4" id="KW-0489">Methyltransferase</keyword>
<dbReference type="RefSeq" id="WP_281482597.1">
    <property type="nucleotide sequence ID" value="NZ_CP124543.1"/>
</dbReference>
<dbReference type="SUPFAM" id="SSF53335">
    <property type="entry name" value="S-adenosyl-L-methionine-dependent methyltransferases"/>
    <property type="match status" value="1"/>
</dbReference>
<dbReference type="AlphaFoldDB" id="A0AAJ6NRQ1"/>
<dbReference type="InterPro" id="IPR029063">
    <property type="entry name" value="SAM-dependent_MTases_sf"/>
</dbReference>
<evidence type="ECO:0000256" key="2">
    <source>
        <dbReference type="ARBA" id="ARBA00022679"/>
    </source>
</evidence>
<keyword evidence="2 4" id="KW-0808">Transferase</keyword>
<dbReference type="PANTHER" id="PTHR33841:SF5">
    <property type="entry name" value="DNA METHYLASE (MODIFICATION METHYLASE) (METHYLTRANSFERASE)-RELATED"/>
    <property type="match status" value="1"/>
</dbReference>
<dbReference type="CDD" id="cd02440">
    <property type="entry name" value="AdoMet_MTases"/>
    <property type="match status" value="1"/>
</dbReference>
<dbReference type="REBASE" id="714477">
    <property type="entry name" value="M.Hbr392ORF26700P"/>
</dbReference>
<reference evidence="4 5" key="1">
    <citation type="journal article" date="2023" name="Limnol Oceanogr Lett">
        <title>Environmental adaptations by the intertidal Antarctic cyanobacterium Halotia branconii CENA392 as revealed using long-read genome sequencing.</title>
        <authorList>
            <person name="Dextro R.B."/>
            <person name="Delbaje E."/>
            <person name="Freitas P.N.N."/>
            <person name="Geraldes V."/>
            <person name="Pinto E."/>
            <person name="Long P.F."/>
            <person name="Fiore M.F."/>
        </authorList>
    </citation>
    <scope>NUCLEOTIDE SEQUENCE [LARGE SCALE GENOMIC DNA]</scope>
    <source>
        <strain evidence="4 5">CENA392</strain>
    </source>
</reference>
<keyword evidence="3" id="KW-0949">S-adenosyl-L-methionine</keyword>
<gene>
    <name evidence="4" type="ORF">QI031_26700</name>
</gene>
<dbReference type="Gene3D" id="3.40.50.150">
    <property type="entry name" value="Vaccinia Virus protein VP39"/>
    <property type="match status" value="1"/>
</dbReference>